<dbReference type="EMBL" id="WJPM01000001">
    <property type="protein sequence ID" value="MRH73014.1"/>
    <property type="molecule type" value="Genomic_DNA"/>
</dbReference>
<dbReference type="EMBL" id="WJPN01000001">
    <property type="protein sequence ID" value="MRG99195.1"/>
    <property type="molecule type" value="Genomic_DNA"/>
</dbReference>
<comment type="caution">
    <text evidence="3">The sequence shown here is derived from an EMBL/GenBank/DDBJ whole genome shotgun (WGS) entry which is preliminary data.</text>
</comment>
<dbReference type="Proteomes" id="UP000439314">
    <property type="component" value="Unassembled WGS sequence"/>
</dbReference>
<dbReference type="GO" id="GO:0008270">
    <property type="term" value="F:zinc ion binding"/>
    <property type="evidence" value="ECO:0007669"/>
    <property type="project" value="UniProtKB-KW"/>
</dbReference>
<dbReference type="PROSITE" id="PS50966">
    <property type="entry name" value="ZF_SWIM"/>
    <property type="match status" value="1"/>
</dbReference>
<evidence type="ECO:0000313" key="3">
    <source>
        <dbReference type="EMBL" id="MRG99195.1"/>
    </source>
</evidence>
<reference evidence="5 6" key="1">
    <citation type="submission" date="2019-11" db="EMBL/GenBank/DDBJ databases">
        <title>First report of rice panicle blight caused by Xanthomonas sp. in Iran.</title>
        <authorList>
            <person name="Mirghasempour S.A."/>
            <person name="Huang S."/>
            <person name="Brady C.L."/>
            <person name="Studholme D.J."/>
        </authorList>
    </citation>
    <scope>NUCLEOTIDE SEQUENCE [LARGE SCALE GENOMIC DNA]</scope>
    <source>
        <strain evidence="3 6">ASD011</strain>
        <strain evidence="5">SAM114</strain>
    </source>
</reference>
<reference evidence="4" key="2">
    <citation type="journal article" date="2020" name="Plant Dis.">
        <title>A Grain Rot of Rice in Iran Caused by a Xanthomonas Strain Closely Related to X. sacchari.</title>
        <authorList>
            <person name="Mirghasempour S.A."/>
            <person name="Huang S."/>
            <person name="Studholme D.J."/>
            <person name="Brady C.L."/>
        </authorList>
    </citation>
    <scope>NUCLEOTIDE SEQUENCE</scope>
    <source>
        <strain evidence="4">SAM114</strain>
    </source>
</reference>
<dbReference type="Proteomes" id="UP000437931">
    <property type="component" value="Unassembled WGS sequence"/>
</dbReference>
<keyword evidence="5" id="KW-1185">Reference proteome</keyword>
<protein>
    <submittedName>
        <fullName evidence="3">SWIM zinc finger family protein</fullName>
    </submittedName>
</protein>
<gene>
    <name evidence="3" type="ORF">GIY21_02715</name>
    <name evidence="4" type="ORF">GIY22_00065</name>
</gene>
<evidence type="ECO:0000313" key="4">
    <source>
        <dbReference type="EMBL" id="MRH73014.1"/>
    </source>
</evidence>
<keyword evidence="1" id="KW-0862">Zinc</keyword>
<proteinExistence type="predicted"/>
<dbReference type="Pfam" id="PF04434">
    <property type="entry name" value="SWIM"/>
    <property type="match status" value="1"/>
</dbReference>
<evidence type="ECO:0000313" key="5">
    <source>
        <dbReference type="Proteomes" id="UP000437931"/>
    </source>
</evidence>
<dbReference type="AlphaFoldDB" id="A0A6N7Q8Z3"/>
<keyword evidence="1" id="KW-0863">Zinc-finger</keyword>
<evidence type="ECO:0000256" key="1">
    <source>
        <dbReference type="PROSITE-ProRule" id="PRU00325"/>
    </source>
</evidence>
<feature type="domain" description="SWIM-type" evidence="2">
    <location>
        <begin position="54"/>
        <end position="87"/>
    </location>
</feature>
<organism evidence="3 6">
    <name type="scientific">Xanthomonas sontii</name>
    <dbReference type="NCBI Taxonomy" id="2650745"/>
    <lineage>
        <taxon>Bacteria</taxon>
        <taxon>Pseudomonadati</taxon>
        <taxon>Pseudomonadota</taxon>
        <taxon>Gammaproteobacteria</taxon>
        <taxon>Lysobacterales</taxon>
        <taxon>Lysobacteraceae</taxon>
        <taxon>Xanthomonas</taxon>
    </lineage>
</organism>
<accession>A0A6N7Q8Z3</accession>
<keyword evidence="1" id="KW-0479">Metal-binding</keyword>
<name>A0A6N7Q8Z3_9XANT</name>
<evidence type="ECO:0000313" key="6">
    <source>
        <dbReference type="Proteomes" id="UP000439314"/>
    </source>
</evidence>
<dbReference type="InterPro" id="IPR007527">
    <property type="entry name" value="Znf_SWIM"/>
</dbReference>
<sequence length="443" mass="48184">MEVRLTREQVLALAPDAASAKAAAGLATDGKWGLLGADAEVLWGECQGSGAKPYQTQVDLVALVSRCSCPSRKFPCKHGLAMLLLYADGNPRCGPGTRPAWVEEWMQGRRERAARKEEVAASKPPPDPQVQAAAAARREQARWARMQAGAAELQRWIADQFRQGLANLGAEFDQDARRMMARMVDAQAPGLAAQLERAVGEGGRDLAQLADLGERLGLLQLLVQAVPRAGDFSAARQADLRAALGWPLERDTVLREGEAVHDRWHVQGQHLIEQPGSLLERRVWLQGLDSGRPALLQEYSHGGRGWEQHWRNGHVHAGCLHFHPGTVPLRAVPGELDAGVEAGAALPRTDTLDAAARAHALNPWLPQVPMRLQEAQIAHDGRSVRAQHSEGSLPLQLPAMQGWALLAFAGGHPVCLMGEWDGDTLWPLSAWNAQGERWERSAA</sequence>
<evidence type="ECO:0000259" key="2">
    <source>
        <dbReference type="PROSITE" id="PS50966"/>
    </source>
</evidence>